<feature type="coiled-coil region" evidence="1">
    <location>
        <begin position="67"/>
        <end position="94"/>
    </location>
</feature>
<dbReference type="AlphaFoldDB" id="A0A8S1QJT5"/>
<evidence type="ECO:0000313" key="3">
    <source>
        <dbReference type="EMBL" id="CAD8115281.1"/>
    </source>
</evidence>
<comment type="caution">
    <text evidence="3">The sequence shown here is derived from an EMBL/GenBank/DDBJ whole genome shotgun (WGS) entry which is preliminary data.</text>
</comment>
<evidence type="ECO:0000256" key="1">
    <source>
        <dbReference type="SAM" id="Coils"/>
    </source>
</evidence>
<evidence type="ECO:0000256" key="2">
    <source>
        <dbReference type="SAM" id="MobiDB-lite"/>
    </source>
</evidence>
<name>A0A8S1QJT5_9CILI</name>
<accession>A0A8S1QJT5</accession>
<dbReference type="OrthoDB" id="301713at2759"/>
<dbReference type="EMBL" id="CAJJDN010000108">
    <property type="protein sequence ID" value="CAD8115281.1"/>
    <property type="molecule type" value="Genomic_DNA"/>
</dbReference>
<reference evidence="3" key="1">
    <citation type="submission" date="2021-01" db="EMBL/GenBank/DDBJ databases">
        <authorList>
            <consortium name="Genoscope - CEA"/>
            <person name="William W."/>
        </authorList>
    </citation>
    <scope>NUCLEOTIDE SEQUENCE</scope>
</reference>
<evidence type="ECO:0000313" key="4">
    <source>
        <dbReference type="Proteomes" id="UP000692954"/>
    </source>
</evidence>
<feature type="compositionally biased region" description="Polar residues" evidence="2">
    <location>
        <begin position="1"/>
        <end position="12"/>
    </location>
</feature>
<feature type="compositionally biased region" description="Low complexity" evidence="2">
    <location>
        <begin position="25"/>
        <end position="40"/>
    </location>
</feature>
<proteinExistence type="predicted"/>
<feature type="region of interest" description="Disordered" evidence="2">
    <location>
        <begin position="1"/>
        <end position="45"/>
    </location>
</feature>
<keyword evidence="4" id="KW-1185">Reference proteome</keyword>
<gene>
    <name evidence="3" type="ORF">PSON_ATCC_30995.1.T1080027</name>
</gene>
<organism evidence="3 4">
    <name type="scientific">Paramecium sonneborni</name>
    <dbReference type="NCBI Taxonomy" id="65129"/>
    <lineage>
        <taxon>Eukaryota</taxon>
        <taxon>Sar</taxon>
        <taxon>Alveolata</taxon>
        <taxon>Ciliophora</taxon>
        <taxon>Intramacronucleata</taxon>
        <taxon>Oligohymenophorea</taxon>
        <taxon>Peniculida</taxon>
        <taxon>Parameciidae</taxon>
        <taxon>Paramecium</taxon>
    </lineage>
</organism>
<protein>
    <submittedName>
        <fullName evidence="3">Uncharacterized protein</fullName>
    </submittedName>
</protein>
<dbReference type="Proteomes" id="UP000692954">
    <property type="component" value="Unassembled WGS sequence"/>
</dbReference>
<sequence length="437" mass="51271">MCCCSSNKPSKIQKSEIKPSLINNQQQSQFQQQESQQVQQGNGPKPLEVKEVNLMESKIESPRSKQLRLFDSELKEFKAKYTKLQEDSAEVQQNQKPVDQLKIKLFKDQLTTLQFPNNEIQGPIFLDDNISSYKDRGTDFAANLREYTGDIRNMRLVRQTPYNSYSYIGYLKEQGMYFIKCWNGVDLNKFNTYLLNLNKQSQKGQYFKKYHAFKIIPQKDTDQVTPIGEVQLISILEDHNLYSFAASTHFNIDQKLQVAHQILNYLNQTDLKSSGTSNLQFMKKIKFVSPSNILISTQNNRIDVKISDWQQHLKEFNDIVPDIEYKNNNFISCSDEPDEQRTYFIKLLLLLFFRINFNQIEQFGNLDGINTLSRFIDVKLINSDSNFYRSSDFTRYIQSKISLIAQPNQERYQKLWGELKDKPIQNLSFYTLEKKEN</sequence>
<keyword evidence="1" id="KW-0175">Coiled coil</keyword>